<proteinExistence type="inferred from homology"/>
<reference evidence="9" key="1">
    <citation type="journal article" date="2019" name="Int. J. Syst. Evol. Microbiol.">
        <title>The Global Catalogue of Microorganisms (GCM) 10K type strain sequencing project: providing services to taxonomists for standard genome sequencing and annotation.</title>
        <authorList>
            <consortium name="The Broad Institute Genomics Platform"/>
            <consortium name="The Broad Institute Genome Sequencing Center for Infectious Disease"/>
            <person name="Wu L."/>
            <person name="Ma J."/>
        </authorList>
    </citation>
    <scope>NUCLEOTIDE SEQUENCE [LARGE SCALE GENOMIC DNA]</scope>
    <source>
        <strain evidence="9">CCUG 56401</strain>
    </source>
</reference>
<accession>A0ABW3FTJ2</accession>
<evidence type="ECO:0000313" key="8">
    <source>
        <dbReference type="EMBL" id="MFD0919617.1"/>
    </source>
</evidence>
<dbReference type="SUPFAM" id="SSF56645">
    <property type="entry name" value="Acyl-CoA dehydrogenase NM domain-like"/>
    <property type="match status" value="1"/>
</dbReference>
<dbReference type="Pfam" id="PF22924">
    <property type="entry name" value="ACOX_C_alpha1"/>
    <property type="match status" value="1"/>
</dbReference>
<dbReference type="Gene3D" id="1.20.140.10">
    <property type="entry name" value="Butyryl-CoA Dehydrogenase, subunit A, domain 3"/>
    <property type="match status" value="2"/>
</dbReference>
<comment type="similarity">
    <text evidence="2">Belongs to the acyl-CoA oxidase family.</text>
</comment>
<dbReference type="InterPro" id="IPR012258">
    <property type="entry name" value="Acyl-CoA_oxidase"/>
</dbReference>
<comment type="cofactor">
    <cofactor evidence="1">
        <name>FAD</name>
        <dbReference type="ChEBI" id="CHEBI:57692"/>
    </cofactor>
</comment>
<keyword evidence="3" id="KW-0285">Flavoprotein</keyword>
<keyword evidence="5" id="KW-0560">Oxidoreductase</keyword>
<evidence type="ECO:0000259" key="7">
    <source>
        <dbReference type="Pfam" id="PF22924"/>
    </source>
</evidence>
<evidence type="ECO:0000256" key="4">
    <source>
        <dbReference type="ARBA" id="ARBA00022827"/>
    </source>
</evidence>
<dbReference type="Pfam" id="PF01756">
    <property type="entry name" value="ACOX"/>
    <property type="match status" value="1"/>
</dbReference>
<evidence type="ECO:0000256" key="5">
    <source>
        <dbReference type="ARBA" id="ARBA00023002"/>
    </source>
</evidence>
<dbReference type="SUPFAM" id="SSF47203">
    <property type="entry name" value="Acyl-CoA dehydrogenase C-terminal domain-like"/>
    <property type="match status" value="2"/>
</dbReference>
<dbReference type="InterPro" id="IPR036250">
    <property type="entry name" value="AcylCo_DH-like_C"/>
</dbReference>
<keyword evidence="9" id="KW-1185">Reference proteome</keyword>
<comment type="caution">
    <text evidence="8">The sequence shown here is derived from an EMBL/GenBank/DDBJ whole genome shotgun (WGS) entry which is preliminary data.</text>
</comment>
<organism evidence="8 9">
    <name type="scientific">Saccharopolyspora rosea</name>
    <dbReference type="NCBI Taxonomy" id="524884"/>
    <lineage>
        <taxon>Bacteria</taxon>
        <taxon>Bacillati</taxon>
        <taxon>Actinomycetota</taxon>
        <taxon>Actinomycetes</taxon>
        <taxon>Pseudonocardiales</taxon>
        <taxon>Pseudonocardiaceae</taxon>
        <taxon>Saccharopolyspora</taxon>
    </lineage>
</organism>
<dbReference type="InterPro" id="IPR002655">
    <property type="entry name" value="Acyl-CoA_oxidase_C"/>
</dbReference>
<protein>
    <submittedName>
        <fullName evidence="8">Acyl-CoA dehydrogenase</fullName>
    </submittedName>
</protein>
<dbReference type="RefSeq" id="WP_263252493.1">
    <property type="nucleotide sequence ID" value="NZ_BAABLT010000001.1"/>
</dbReference>
<sequence length="606" mass="66862">MTENRTSDTVAESLAEVLFAGREDTDLAELFSREEFAYREVSTAREALRLSYDRLRLVHESVGPARELLADFEWLLALHEWSGIVDPTMASLLSPHYNLCLGTVLERSPNDPDVRPLLADLESMSAVGVFMMTELGYGTNAAALETEAVYDRDARVFRLTTPSERGQKFMPATGADDVGKIGVVMARLKVDGTDHGVLPFLVRLRHADGTPCEGVSITALPGKPAYHQDNALTAFSDVEVPLGCLLAGRAGALDEDGTFTSEVADPHRRFLLSGSRLYTGRLLLAAAAVACCRSATWIVVRYATQRRTFATGGDGQQVPVTAYRSFRRPVFTHLAYTYAMTMLVRHATRAYTGMTPEREAEVEHLMSLTKAWTTSWAERLFAECRERCGAQGMFSVNRIAEYLWMAHATMTAEGDNQVMLLKAAGEILSGLQHDPPRHEPEEPSGELLDEDFWAYVLREREIRMRDRINAELQRRANSSASFFDAWNGVTNQAVELARASAARIGLERLLDAVDAVEDARAAHALRRVAGLFALAEMDRQSGWLVSAELLTTDHVDQLPSVIDDLCEGIAGSVMSLVDAFRIPDGLVRAPIAVDDFVAEYRSRIGA</sequence>
<name>A0ABW3FTJ2_9PSEU</name>
<dbReference type="PANTHER" id="PTHR10909:SF382">
    <property type="entry name" value="ACYL-COENZYME A OXIDASE"/>
    <property type="match status" value="1"/>
</dbReference>
<dbReference type="InterPro" id="IPR055060">
    <property type="entry name" value="ACOX_C_alpha1"/>
</dbReference>
<dbReference type="EMBL" id="JBHTIW010000003">
    <property type="protein sequence ID" value="MFD0919617.1"/>
    <property type="molecule type" value="Genomic_DNA"/>
</dbReference>
<feature type="domain" description="Acyl-CoA oxidase C-alpha1" evidence="7">
    <location>
        <begin position="277"/>
        <end position="424"/>
    </location>
</feature>
<evidence type="ECO:0000256" key="1">
    <source>
        <dbReference type="ARBA" id="ARBA00001974"/>
    </source>
</evidence>
<evidence type="ECO:0000313" key="9">
    <source>
        <dbReference type="Proteomes" id="UP001597018"/>
    </source>
</evidence>
<dbReference type="InterPro" id="IPR009100">
    <property type="entry name" value="AcylCoA_DH/oxidase_NM_dom_sf"/>
</dbReference>
<dbReference type="InterPro" id="IPR046373">
    <property type="entry name" value="Acyl-CoA_Oxase/DH_mid-dom_sf"/>
</dbReference>
<dbReference type="PIRSF" id="PIRSF000168">
    <property type="entry name" value="Acyl-CoA_oxidase"/>
    <property type="match status" value="1"/>
</dbReference>
<evidence type="ECO:0000256" key="2">
    <source>
        <dbReference type="ARBA" id="ARBA00006288"/>
    </source>
</evidence>
<evidence type="ECO:0000256" key="3">
    <source>
        <dbReference type="ARBA" id="ARBA00022630"/>
    </source>
</evidence>
<evidence type="ECO:0000259" key="6">
    <source>
        <dbReference type="Pfam" id="PF01756"/>
    </source>
</evidence>
<keyword evidence="4" id="KW-0274">FAD</keyword>
<dbReference type="Proteomes" id="UP001597018">
    <property type="component" value="Unassembled WGS sequence"/>
</dbReference>
<feature type="domain" description="Acyl-CoA oxidase C-terminal" evidence="6">
    <location>
        <begin position="462"/>
        <end position="595"/>
    </location>
</feature>
<dbReference type="Gene3D" id="2.40.110.10">
    <property type="entry name" value="Butyryl-CoA Dehydrogenase, subunit A, domain 2"/>
    <property type="match status" value="1"/>
</dbReference>
<dbReference type="PANTHER" id="PTHR10909">
    <property type="entry name" value="ELECTRON TRANSPORT OXIDOREDUCTASE"/>
    <property type="match status" value="1"/>
</dbReference>
<gene>
    <name evidence="8" type="ORF">ACFQ16_07665</name>
</gene>